<evidence type="ECO:0000256" key="9">
    <source>
        <dbReference type="SAM" id="Phobius"/>
    </source>
</evidence>
<gene>
    <name evidence="11" type="ORF">COHA_000275</name>
</gene>
<dbReference type="InterPro" id="IPR044851">
    <property type="entry name" value="Wax_synthase"/>
</dbReference>
<feature type="region of interest" description="Disordered" evidence="8">
    <location>
        <begin position="134"/>
        <end position="155"/>
    </location>
</feature>
<organism evidence="11 12">
    <name type="scientific">Chlorella ohadii</name>
    <dbReference type="NCBI Taxonomy" id="2649997"/>
    <lineage>
        <taxon>Eukaryota</taxon>
        <taxon>Viridiplantae</taxon>
        <taxon>Chlorophyta</taxon>
        <taxon>core chlorophytes</taxon>
        <taxon>Trebouxiophyceae</taxon>
        <taxon>Chlorellales</taxon>
        <taxon>Chlorellaceae</taxon>
        <taxon>Chlorella clade</taxon>
        <taxon>Chlorella</taxon>
    </lineage>
</organism>
<evidence type="ECO:0000313" key="11">
    <source>
        <dbReference type="EMBL" id="KAI7846205.1"/>
    </source>
</evidence>
<feature type="compositionally biased region" description="Low complexity" evidence="8">
    <location>
        <begin position="134"/>
        <end position="153"/>
    </location>
</feature>
<dbReference type="PANTHER" id="PTHR31595">
    <property type="entry name" value="LONG-CHAIN-ALCOHOL O-FATTY-ACYLTRANSFERASE 3-RELATED"/>
    <property type="match status" value="1"/>
</dbReference>
<feature type="transmembrane region" description="Helical" evidence="9">
    <location>
        <begin position="70"/>
        <end position="93"/>
    </location>
</feature>
<evidence type="ECO:0000256" key="4">
    <source>
        <dbReference type="ARBA" id="ARBA00022679"/>
    </source>
</evidence>
<feature type="transmembrane region" description="Helical" evidence="9">
    <location>
        <begin position="329"/>
        <end position="350"/>
    </location>
</feature>
<keyword evidence="5 9" id="KW-0812">Transmembrane</keyword>
<feature type="transmembrane region" description="Helical" evidence="9">
    <location>
        <begin position="224"/>
        <end position="242"/>
    </location>
</feature>
<keyword evidence="6 9" id="KW-1133">Transmembrane helix</keyword>
<comment type="caution">
    <text evidence="11">The sequence shown here is derived from an EMBL/GenBank/DDBJ whole genome shotgun (WGS) entry which is preliminary data.</text>
</comment>
<dbReference type="AlphaFoldDB" id="A0AAD5DY74"/>
<evidence type="ECO:0000256" key="6">
    <source>
        <dbReference type="ARBA" id="ARBA00022989"/>
    </source>
</evidence>
<dbReference type="GO" id="GO:0008374">
    <property type="term" value="F:O-acyltransferase activity"/>
    <property type="evidence" value="ECO:0007669"/>
    <property type="project" value="InterPro"/>
</dbReference>
<feature type="transmembrane region" description="Helical" evidence="9">
    <location>
        <begin position="19"/>
        <end position="37"/>
    </location>
</feature>
<evidence type="ECO:0000256" key="7">
    <source>
        <dbReference type="ARBA" id="ARBA00023136"/>
    </source>
</evidence>
<evidence type="ECO:0000256" key="8">
    <source>
        <dbReference type="SAM" id="MobiDB-lite"/>
    </source>
</evidence>
<reference evidence="11" key="1">
    <citation type="submission" date="2020-11" db="EMBL/GenBank/DDBJ databases">
        <title>Chlorella ohadii genome sequencing and assembly.</title>
        <authorList>
            <person name="Murik O."/>
            <person name="Treves H."/>
            <person name="Kedem I."/>
            <person name="Shotland Y."/>
            <person name="Kaplan A."/>
        </authorList>
    </citation>
    <scope>NUCLEOTIDE SEQUENCE</scope>
    <source>
        <strain evidence="11">1</strain>
    </source>
</reference>
<sequence>MVAQEACERAFGLDFGQELAVVGAAVVFSSLLLYLAGRWRPGSPLRLAAAAAVTAVNAILPAMFCRWVDSTTIVLLSFNFMWISSFKAISWAFNRGALVTQPFNFAQFLVVYAAPVTPVATDAAGKPAQPAEAATSASAAAGEPSGPAPSVSSKDSVAPAAAVDGGESAAIRKGRLAEDAGGTATMLRVWATKGLFLACMVQLLQYPIPAFLESFCLAMCLMSLLSMIMDGPAAAVIGLIGLRVSPHFDKPWTAKSVSAFWNKHWDLAAGNTLRQLIYDTVCDGSLLPPTKPHGRPSHTRQALGSLASFAASGLVHECIFWHLTGHTTYGVWSSYFLVQVPAIIVERIVLAQLKRRRIMVPSLLRMAYTVGFETLTAQYLFWGPTKKYGVSDSVVDNVRETVLGLAQQLSQLNFRTLHMHAS</sequence>
<dbReference type="GO" id="GO:0016020">
    <property type="term" value="C:membrane"/>
    <property type="evidence" value="ECO:0007669"/>
    <property type="project" value="UniProtKB-SubCell"/>
</dbReference>
<dbReference type="GO" id="GO:0006629">
    <property type="term" value="P:lipid metabolic process"/>
    <property type="evidence" value="ECO:0007669"/>
    <property type="project" value="InterPro"/>
</dbReference>
<comment type="similarity">
    <text evidence="3">Belongs to the wax synthase family.</text>
</comment>
<comment type="pathway">
    <text evidence="2">Secondary metabolite biosynthesis.</text>
</comment>
<keyword evidence="4" id="KW-0808">Transferase</keyword>
<evidence type="ECO:0000256" key="2">
    <source>
        <dbReference type="ARBA" id="ARBA00005179"/>
    </source>
</evidence>
<evidence type="ECO:0000313" key="12">
    <source>
        <dbReference type="Proteomes" id="UP001205105"/>
    </source>
</evidence>
<dbReference type="PANTHER" id="PTHR31595:SF57">
    <property type="entry name" value="OS04G0481900 PROTEIN"/>
    <property type="match status" value="1"/>
</dbReference>
<accession>A0AAD5DY74</accession>
<comment type="subcellular location">
    <subcellularLocation>
        <location evidence="1">Membrane</location>
        <topology evidence="1">Multi-pass membrane protein</topology>
    </subcellularLocation>
</comment>
<evidence type="ECO:0000256" key="5">
    <source>
        <dbReference type="ARBA" id="ARBA00022692"/>
    </source>
</evidence>
<feature type="domain" description="Wax synthase" evidence="10">
    <location>
        <begin position="245"/>
        <end position="326"/>
    </location>
</feature>
<dbReference type="Pfam" id="PF13813">
    <property type="entry name" value="MBOAT_2"/>
    <property type="match status" value="1"/>
</dbReference>
<evidence type="ECO:0000256" key="3">
    <source>
        <dbReference type="ARBA" id="ARBA00007282"/>
    </source>
</evidence>
<proteinExistence type="inferred from homology"/>
<dbReference type="InterPro" id="IPR032805">
    <property type="entry name" value="Wax_synthase_dom"/>
</dbReference>
<evidence type="ECO:0000259" key="10">
    <source>
        <dbReference type="Pfam" id="PF13813"/>
    </source>
</evidence>
<dbReference type="Proteomes" id="UP001205105">
    <property type="component" value="Unassembled WGS sequence"/>
</dbReference>
<evidence type="ECO:0000256" key="1">
    <source>
        <dbReference type="ARBA" id="ARBA00004141"/>
    </source>
</evidence>
<feature type="transmembrane region" description="Helical" evidence="9">
    <location>
        <begin position="44"/>
        <end position="64"/>
    </location>
</feature>
<dbReference type="EMBL" id="JADXDR010000007">
    <property type="protein sequence ID" value="KAI7846205.1"/>
    <property type="molecule type" value="Genomic_DNA"/>
</dbReference>
<keyword evidence="7 9" id="KW-0472">Membrane</keyword>
<keyword evidence="12" id="KW-1185">Reference proteome</keyword>
<protein>
    <recommendedName>
        <fullName evidence="10">Wax synthase domain-containing protein</fullName>
    </recommendedName>
</protein>
<name>A0AAD5DY74_9CHLO</name>